<dbReference type="EMBL" id="JAHUTJ010050123">
    <property type="protein sequence ID" value="MED6283848.1"/>
    <property type="molecule type" value="Genomic_DNA"/>
</dbReference>
<dbReference type="Proteomes" id="UP001352852">
    <property type="component" value="Unassembled WGS sequence"/>
</dbReference>
<evidence type="ECO:0000313" key="1">
    <source>
        <dbReference type="EMBL" id="MED6283848.1"/>
    </source>
</evidence>
<comment type="caution">
    <text evidence="1">The sequence shown here is derived from an EMBL/GenBank/DDBJ whole genome shotgun (WGS) entry which is preliminary data.</text>
</comment>
<gene>
    <name evidence="1" type="ORF">CHARACLAT_013197</name>
</gene>
<evidence type="ECO:0000313" key="2">
    <source>
        <dbReference type="Proteomes" id="UP001352852"/>
    </source>
</evidence>
<keyword evidence="2" id="KW-1185">Reference proteome</keyword>
<organism evidence="1 2">
    <name type="scientific">Characodon lateralis</name>
    <dbReference type="NCBI Taxonomy" id="208331"/>
    <lineage>
        <taxon>Eukaryota</taxon>
        <taxon>Metazoa</taxon>
        <taxon>Chordata</taxon>
        <taxon>Craniata</taxon>
        <taxon>Vertebrata</taxon>
        <taxon>Euteleostomi</taxon>
        <taxon>Actinopterygii</taxon>
        <taxon>Neopterygii</taxon>
        <taxon>Teleostei</taxon>
        <taxon>Neoteleostei</taxon>
        <taxon>Acanthomorphata</taxon>
        <taxon>Ovalentaria</taxon>
        <taxon>Atherinomorphae</taxon>
        <taxon>Cyprinodontiformes</taxon>
        <taxon>Goodeidae</taxon>
        <taxon>Characodon</taxon>
    </lineage>
</organism>
<name>A0ABU7E9C0_9TELE</name>
<proteinExistence type="predicted"/>
<reference evidence="1 2" key="1">
    <citation type="submission" date="2021-06" db="EMBL/GenBank/DDBJ databases">
        <authorList>
            <person name="Palmer J.M."/>
        </authorList>
    </citation>
    <scope>NUCLEOTIDE SEQUENCE [LARGE SCALE GENOMIC DNA]</scope>
    <source>
        <strain evidence="1 2">CL_MEX2019</strain>
        <tissue evidence="1">Muscle</tissue>
    </source>
</reference>
<protein>
    <submittedName>
        <fullName evidence="1">Uncharacterized protein</fullName>
    </submittedName>
</protein>
<sequence length="121" mass="14701">MTQRPISVSHWLIGWKRWDIFLVTTHFEHEGMGGKKKKKKPLEFIFTELQQRVAAWIYHVSIKTRRHGLHANKLFRNDARKDQFCPTNTYVNAFDILYWQIDWNRVLWSDEIELFSSKHTR</sequence>
<accession>A0ABU7E9C0</accession>